<protein>
    <submittedName>
        <fullName evidence="1">Uncharacterized protein</fullName>
    </submittedName>
</protein>
<keyword evidence="2" id="KW-1185">Reference proteome</keyword>
<name>A0A6A0A7Y2_HAELA</name>
<evidence type="ECO:0000313" key="2">
    <source>
        <dbReference type="Proteomes" id="UP000485058"/>
    </source>
</evidence>
<sequence length="40" mass="4290">RQLAASLRASKATDPHLTVILSQLLTPNVAVGQQTYCNPI</sequence>
<evidence type="ECO:0000313" key="1">
    <source>
        <dbReference type="EMBL" id="GFH28638.1"/>
    </source>
</evidence>
<dbReference type="Proteomes" id="UP000485058">
    <property type="component" value="Unassembled WGS sequence"/>
</dbReference>
<feature type="non-terminal residue" evidence="1">
    <location>
        <position position="1"/>
    </location>
</feature>
<proteinExistence type="predicted"/>
<gene>
    <name evidence="1" type="ORF">HaLaN_27165</name>
</gene>
<reference evidence="1 2" key="1">
    <citation type="submission" date="2020-02" db="EMBL/GenBank/DDBJ databases">
        <title>Draft genome sequence of Haematococcus lacustris strain NIES-144.</title>
        <authorList>
            <person name="Morimoto D."/>
            <person name="Nakagawa S."/>
            <person name="Yoshida T."/>
            <person name="Sawayama S."/>
        </authorList>
    </citation>
    <scope>NUCLEOTIDE SEQUENCE [LARGE SCALE GENOMIC DNA]</scope>
    <source>
        <strain evidence="1 2">NIES-144</strain>
    </source>
</reference>
<dbReference type="AlphaFoldDB" id="A0A6A0A7Y2"/>
<organism evidence="1 2">
    <name type="scientific">Haematococcus lacustris</name>
    <name type="common">Green alga</name>
    <name type="synonym">Haematococcus pluvialis</name>
    <dbReference type="NCBI Taxonomy" id="44745"/>
    <lineage>
        <taxon>Eukaryota</taxon>
        <taxon>Viridiplantae</taxon>
        <taxon>Chlorophyta</taxon>
        <taxon>core chlorophytes</taxon>
        <taxon>Chlorophyceae</taxon>
        <taxon>CS clade</taxon>
        <taxon>Chlamydomonadales</taxon>
        <taxon>Haematococcaceae</taxon>
        <taxon>Haematococcus</taxon>
    </lineage>
</organism>
<accession>A0A6A0A7Y2</accession>
<dbReference type="EMBL" id="BLLF01003972">
    <property type="protein sequence ID" value="GFH28638.1"/>
    <property type="molecule type" value="Genomic_DNA"/>
</dbReference>
<comment type="caution">
    <text evidence="1">The sequence shown here is derived from an EMBL/GenBank/DDBJ whole genome shotgun (WGS) entry which is preliminary data.</text>
</comment>